<dbReference type="OrthoDB" id="207211at2759"/>
<evidence type="ECO:0000313" key="5">
    <source>
        <dbReference type="Proteomes" id="UP001165065"/>
    </source>
</evidence>
<feature type="compositionally biased region" description="Acidic residues" evidence="1">
    <location>
        <begin position="134"/>
        <end position="143"/>
    </location>
</feature>
<keyword evidence="2" id="KW-0732">Signal</keyword>
<dbReference type="Gene3D" id="1.10.720.30">
    <property type="entry name" value="SAP domain"/>
    <property type="match status" value="1"/>
</dbReference>
<keyword evidence="5" id="KW-1185">Reference proteome</keyword>
<protein>
    <recommendedName>
        <fullName evidence="3">SAP domain-containing protein</fullName>
    </recommendedName>
</protein>
<name>A0A9W7GSM0_9STRA</name>
<dbReference type="AlphaFoldDB" id="A0A9W7GSM0"/>
<reference evidence="5" key="1">
    <citation type="journal article" date="2023" name="Commun. Biol.">
        <title>Genome analysis of Parmales, the sister group of diatoms, reveals the evolutionary specialization of diatoms from phago-mixotrophs to photoautotrophs.</title>
        <authorList>
            <person name="Ban H."/>
            <person name="Sato S."/>
            <person name="Yoshikawa S."/>
            <person name="Yamada K."/>
            <person name="Nakamura Y."/>
            <person name="Ichinomiya M."/>
            <person name="Sato N."/>
            <person name="Blanc-Mathieu R."/>
            <person name="Endo H."/>
            <person name="Kuwata A."/>
            <person name="Ogata H."/>
        </authorList>
    </citation>
    <scope>NUCLEOTIDE SEQUENCE [LARGE SCALE GENOMIC DNA]</scope>
</reference>
<sequence>MKLSQTIFLLVTPLTSAFIPSITSPPPFLPFLPSTSLQSTSASSSQSTSARDELSQHTVPVLKDMLRERGEKVGGRKSELVERLLKFSIVSVDAAVTEPSDEASTVAASTVEASPVDASPVAVEASPVAVEASPVDDDDDPSDSTDVPYVEIPTLSPLSIKTLRKSASRLRSRRTLPLTSFSSSPTSIDSSALGSLDVLLGENELVEAKAILMGGGPIEVKDAVFQIAATLQVAVVERKGYSAVFYRPSTSGKGIRIYESNNADGMQFEKKIKVKRDKRGRPVKE</sequence>
<feature type="compositionally biased region" description="Low complexity" evidence="1">
    <location>
        <begin position="39"/>
        <end position="49"/>
    </location>
</feature>
<proteinExistence type="predicted"/>
<dbReference type="PROSITE" id="PS50800">
    <property type="entry name" value="SAP"/>
    <property type="match status" value="1"/>
</dbReference>
<dbReference type="EMBL" id="BRYA01000489">
    <property type="protein sequence ID" value="GMI49292.1"/>
    <property type="molecule type" value="Genomic_DNA"/>
</dbReference>
<feature type="signal peptide" evidence="2">
    <location>
        <begin position="1"/>
        <end position="17"/>
    </location>
</feature>
<dbReference type="InterPro" id="IPR036361">
    <property type="entry name" value="SAP_dom_sf"/>
</dbReference>
<dbReference type="InterPro" id="IPR003034">
    <property type="entry name" value="SAP_dom"/>
</dbReference>
<dbReference type="Pfam" id="PF02037">
    <property type="entry name" value="SAP"/>
    <property type="match status" value="1"/>
</dbReference>
<gene>
    <name evidence="4" type="ORF">TrCOL_g5193</name>
</gene>
<dbReference type="Proteomes" id="UP001165065">
    <property type="component" value="Unassembled WGS sequence"/>
</dbReference>
<evidence type="ECO:0000259" key="3">
    <source>
        <dbReference type="PROSITE" id="PS50800"/>
    </source>
</evidence>
<comment type="caution">
    <text evidence="4">The sequence shown here is derived from an EMBL/GenBank/DDBJ whole genome shotgun (WGS) entry which is preliminary data.</text>
</comment>
<accession>A0A9W7GSM0</accession>
<feature type="chain" id="PRO_5040883475" description="SAP domain-containing protein" evidence="2">
    <location>
        <begin position="18"/>
        <end position="285"/>
    </location>
</feature>
<evidence type="ECO:0000256" key="2">
    <source>
        <dbReference type="SAM" id="SignalP"/>
    </source>
</evidence>
<feature type="region of interest" description="Disordered" evidence="1">
    <location>
        <begin position="39"/>
        <end position="60"/>
    </location>
</feature>
<dbReference type="SMART" id="SM00513">
    <property type="entry name" value="SAP"/>
    <property type="match status" value="1"/>
</dbReference>
<organism evidence="4 5">
    <name type="scientific">Triparma columacea</name>
    <dbReference type="NCBI Taxonomy" id="722753"/>
    <lineage>
        <taxon>Eukaryota</taxon>
        <taxon>Sar</taxon>
        <taxon>Stramenopiles</taxon>
        <taxon>Ochrophyta</taxon>
        <taxon>Bolidophyceae</taxon>
        <taxon>Parmales</taxon>
        <taxon>Triparmaceae</taxon>
        <taxon>Triparma</taxon>
    </lineage>
</organism>
<feature type="region of interest" description="Disordered" evidence="1">
    <location>
        <begin position="126"/>
        <end position="148"/>
    </location>
</feature>
<dbReference type="SUPFAM" id="SSF68906">
    <property type="entry name" value="SAP domain"/>
    <property type="match status" value="1"/>
</dbReference>
<feature type="domain" description="SAP" evidence="3">
    <location>
        <begin position="54"/>
        <end position="88"/>
    </location>
</feature>
<evidence type="ECO:0000256" key="1">
    <source>
        <dbReference type="SAM" id="MobiDB-lite"/>
    </source>
</evidence>
<evidence type="ECO:0000313" key="4">
    <source>
        <dbReference type="EMBL" id="GMI49292.1"/>
    </source>
</evidence>